<dbReference type="AlphaFoldDB" id="K1UCE3"/>
<evidence type="ECO:0000313" key="1">
    <source>
        <dbReference type="EMBL" id="EKC69181.1"/>
    </source>
</evidence>
<name>K1UCE3_9ZZZZ</name>
<proteinExistence type="predicted"/>
<accession>K1UCE3</accession>
<protein>
    <submittedName>
        <fullName evidence="1">Uncharacterized protein</fullName>
    </submittedName>
</protein>
<feature type="non-terminal residue" evidence="1">
    <location>
        <position position="55"/>
    </location>
</feature>
<sequence>MLQANRLSYNVEQVLYYARLGYMSNDYMIKRVSLEDIIHTAILNNKQLLIQNQFS</sequence>
<organism evidence="1">
    <name type="scientific">human gut metagenome</name>
    <dbReference type="NCBI Taxonomy" id="408170"/>
    <lineage>
        <taxon>unclassified sequences</taxon>
        <taxon>metagenomes</taxon>
        <taxon>organismal metagenomes</taxon>
    </lineage>
</organism>
<gene>
    <name evidence="1" type="ORF">LEA_08425</name>
</gene>
<comment type="caution">
    <text evidence="1">The sequence shown here is derived from an EMBL/GenBank/DDBJ whole genome shotgun (WGS) entry which is preliminary data.</text>
</comment>
<dbReference type="EMBL" id="AJWY01005601">
    <property type="protein sequence ID" value="EKC69181.1"/>
    <property type="molecule type" value="Genomic_DNA"/>
</dbReference>
<reference evidence="1" key="1">
    <citation type="journal article" date="2013" name="Environ. Microbiol.">
        <title>Microbiota from the distal guts of lean and obese adolescents exhibit partial functional redundancy besides clear differences in community structure.</title>
        <authorList>
            <person name="Ferrer M."/>
            <person name="Ruiz A."/>
            <person name="Lanza F."/>
            <person name="Haange S.B."/>
            <person name="Oberbach A."/>
            <person name="Till H."/>
            <person name="Bargiela R."/>
            <person name="Campoy C."/>
            <person name="Segura M.T."/>
            <person name="Richter M."/>
            <person name="von Bergen M."/>
            <person name="Seifert J."/>
            <person name="Suarez A."/>
        </authorList>
    </citation>
    <scope>NUCLEOTIDE SEQUENCE</scope>
</reference>